<feature type="domain" description="Glycosyl hydrolase family 32 N-terminal" evidence="10">
    <location>
        <begin position="42"/>
        <end position="344"/>
    </location>
</feature>
<keyword evidence="6 8" id="KW-0326">Glycosidase</keyword>
<keyword evidence="5 8" id="KW-0378">Hydrolase</keyword>
<evidence type="ECO:0000256" key="2">
    <source>
        <dbReference type="ARBA" id="ARBA00009902"/>
    </source>
</evidence>
<keyword evidence="9" id="KW-0963">Cytoplasm</keyword>
<dbReference type="GO" id="GO:0005737">
    <property type="term" value="C:cytoplasm"/>
    <property type="evidence" value="ECO:0007669"/>
    <property type="project" value="UniProtKB-SubCell"/>
</dbReference>
<dbReference type="EMBL" id="NGJZ01000003">
    <property type="protein sequence ID" value="RSU06489.1"/>
    <property type="molecule type" value="Genomic_DNA"/>
</dbReference>
<dbReference type="InterPro" id="IPR013320">
    <property type="entry name" value="ConA-like_dom_sf"/>
</dbReference>
<dbReference type="InterPro" id="IPR013148">
    <property type="entry name" value="Glyco_hydro_32_N"/>
</dbReference>
<reference evidence="12 13" key="1">
    <citation type="submission" date="2017-05" db="EMBL/GenBank/DDBJ databases">
        <title>Vagococcus spp. assemblies.</title>
        <authorList>
            <person name="Gulvik C.A."/>
        </authorList>
    </citation>
    <scope>NUCLEOTIDE SEQUENCE [LARGE SCALE GENOMIC DNA]</scope>
    <source>
        <strain evidence="12 13">DSM 24756</strain>
    </source>
</reference>
<dbReference type="InterPro" id="IPR051214">
    <property type="entry name" value="GH32_Enzymes"/>
</dbReference>
<dbReference type="GO" id="GO:0005985">
    <property type="term" value="P:sucrose metabolic process"/>
    <property type="evidence" value="ECO:0007669"/>
    <property type="project" value="UniProtKB-UniPathway"/>
</dbReference>
<dbReference type="Pfam" id="PF00251">
    <property type="entry name" value="Glyco_hydro_32N"/>
    <property type="match status" value="1"/>
</dbReference>
<evidence type="ECO:0000256" key="3">
    <source>
        <dbReference type="ARBA" id="ARBA00012758"/>
    </source>
</evidence>
<dbReference type="GO" id="GO:0004564">
    <property type="term" value="F:beta-fructofuranosidase activity"/>
    <property type="evidence" value="ECO:0007669"/>
    <property type="project" value="UniProtKB-EC"/>
</dbReference>
<name>A0A430AFJ4_9ENTE</name>
<evidence type="ECO:0000313" key="12">
    <source>
        <dbReference type="EMBL" id="RSU06489.1"/>
    </source>
</evidence>
<evidence type="ECO:0000256" key="9">
    <source>
        <dbReference type="RuleBase" id="RU365015"/>
    </source>
</evidence>
<organism evidence="12 13">
    <name type="scientific">Vagococcus entomophilus</name>
    <dbReference type="NCBI Taxonomy" id="1160095"/>
    <lineage>
        <taxon>Bacteria</taxon>
        <taxon>Bacillati</taxon>
        <taxon>Bacillota</taxon>
        <taxon>Bacilli</taxon>
        <taxon>Lactobacillales</taxon>
        <taxon>Enterococcaceae</taxon>
        <taxon>Vagococcus</taxon>
    </lineage>
</organism>
<evidence type="ECO:0000256" key="1">
    <source>
        <dbReference type="ARBA" id="ARBA00004914"/>
    </source>
</evidence>
<evidence type="ECO:0000256" key="6">
    <source>
        <dbReference type="ARBA" id="ARBA00023295"/>
    </source>
</evidence>
<dbReference type="UniPathway" id="UPA00238"/>
<dbReference type="PANTHER" id="PTHR43101:SF1">
    <property type="entry name" value="BETA-FRUCTOSIDASE"/>
    <property type="match status" value="1"/>
</dbReference>
<accession>A0A430AFJ4</accession>
<dbReference type="Proteomes" id="UP000288669">
    <property type="component" value="Unassembled WGS sequence"/>
</dbReference>
<dbReference type="PROSITE" id="PS00609">
    <property type="entry name" value="GLYCOSYL_HYDROL_F32"/>
    <property type="match status" value="1"/>
</dbReference>
<dbReference type="Pfam" id="PF08244">
    <property type="entry name" value="Glyco_hydro_32C"/>
    <property type="match status" value="1"/>
</dbReference>
<comment type="function">
    <text evidence="9">Enables the bacterium to metabolize sucrose as a sole carbon source.</text>
</comment>
<proteinExistence type="inferred from homology"/>
<keyword evidence="9" id="KW-0119">Carbohydrate metabolism</keyword>
<evidence type="ECO:0000256" key="8">
    <source>
        <dbReference type="RuleBase" id="RU362110"/>
    </source>
</evidence>
<gene>
    <name evidence="12" type="ORF">CBF30_09555</name>
</gene>
<sequence>MSDLIKEWTTALRYKNYQEWDPTYIQKLIENLNQSKWKLSYHIQPQSGLLNDPNGFSYFNKQWHMFYQAYPMGPVHGVKSWAHMISDDLIHWSYEGLALLPDTEYDSHGVYSGSAFPVDDKLFLMYTGNVRDKDWNRHAYQNGAWMNSDNTMTKIDQPLIPAPPVGYTQDFRDPQVFAYDGHYYATIGAQDTDNNGQIVLYSSQNLTDWSFLGQLQYTPEQMGFMVECPNIIFVNNQPVLIFCPQGLDKKVLDYNNIYPNTYITGSAFNPQTVTIEDASDLIHLDEGFDVYATQAINAPDGRALCVSWIGLPEIAYPTDTEGWAHCLSLVKELSLKDGHLYQYPVKETISLRKNERSLTGNLNSSTTLLAENHSNAYELELTISKNESGTLTLLADENHTSGLTLSFDTSTGTITVDRSKVGAVFATEYSSIRTATIPKNTDLKLNVFVDHSVVEIYINEGYRVLTSRVFPNENQTNLFISGEKQTSYTGKIWALDTAIHN</sequence>
<evidence type="ECO:0000259" key="11">
    <source>
        <dbReference type="Pfam" id="PF08244"/>
    </source>
</evidence>
<evidence type="ECO:0000313" key="13">
    <source>
        <dbReference type="Proteomes" id="UP000288669"/>
    </source>
</evidence>
<protein>
    <recommendedName>
        <fullName evidence="4 8">Sucrose-6-phosphate hydrolase</fullName>
        <ecNumber evidence="3 8">3.2.1.26</ecNumber>
    </recommendedName>
    <alternativeName>
        <fullName evidence="7 9">Invertase</fullName>
    </alternativeName>
</protein>
<dbReference type="Gene3D" id="2.115.10.20">
    <property type="entry name" value="Glycosyl hydrolase domain, family 43"/>
    <property type="match status" value="1"/>
</dbReference>
<keyword evidence="13" id="KW-1185">Reference proteome</keyword>
<dbReference type="PANTHER" id="PTHR43101">
    <property type="entry name" value="BETA-FRUCTOSIDASE"/>
    <property type="match status" value="1"/>
</dbReference>
<comment type="caution">
    <text evidence="12">The sequence shown here is derived from an EMBL/GenBank/DDBJ whole genome shotgun (WGS) entry which is preliminary data.</text>
</comment>
<dbReference type="InterPro" id="IPR018053">
    <property type="entry name" value="Glyco_hydro_32_AS"/>
</dbReference>
<dbReference type="EC" id="3.2.1.26" evidence="3 8"/>
<comment type="similarity">
    <text evidence="2 8">Belongs to the glycosyl hydrolase 32 family.</text>
</comment>
<dbReference type="CDD" id="cd18623">
    <property type="entry name" value="GH32_ScrB-like"/>
    <property type="match status" value="1"/>
</dbReference>
<dbReference type="SUPFAM" id="SSF49899">
    <property type="entry name" value="Concanavalin A-like lectins/glucanases"/>
    <property type="match status" value="1"/>
</dbReference>
<comment type="subcellular location">
    <subcellularLocation>
        <location evidence="9">Cytoplasm</location>
    </subcellularLocation>
</comment>
<dbReference type="NCBIfam" id="TIGR01322">
    <property type="entry name" value="scrB_fam"/>
    <property type="match status" value="1"/>
</dbReference>
<comment type="pathway">
    <text evidence="1 9">Glycan biosynthesis; sucrose metabolism.</text>
</comment>
<dbReference type="SUPFAM" id="SSF75005">
    <property type="entry name" value="Arabinanase/levansucrase/invertase"/>
    <property type="match status" value="1"/>
</dbReference>
<evidence type="ECO:0000259" key="10">
    <source>
        <dbReference type="Pfam" id="PF00251"/>
    </source>
</evidence>
<evidence type="ECO:0000256" key="7">
    <source>
        <dbReference type="ARBA" id="ARBA00033367"/>
    </source>
</evidence>
<evidence type="ECO:0000256" key="4">
    <source>
        <dbReference type="ARBA" id="ARBA00019623"/>
    </source>
</evidence>
<evidence type="ECO:0000256" key="5">
    <source>
        <dbReference type="ARBA" id="ARBA00022801"/>
    </source>
</evidence>
<dbReference type="InterPro" id="IPR001362">
    <property type="entry name" value="Glyco_hydro_32"/>
</dbReference>
<dbReference type="InterPro" id="IPR006232">
    <property type="entry name" value="Suc6P_hydrolase"/>
</dbReference>
<dbReference type="InterPro" id="IPR013189">
    <property type="entry name" value="Glyco_hydro_32_C"/>
</dbReference>
<dbReference type="OrthoDB" id="9759709at2"/>
<dbReference type="SMART" id="SM00640">
    <property type="entry name" value="Glyco_32"/>
    <property type="match status" value="1"/>
</dbReference>
<dbReference type="Gene3D" id="2.60.120.560">
    <property type="entry name" value="Exo-inulinase, domain 1"/>
    <property type="match status" value="1"/>
</dbReference>
<dbReference type="RefSeq" id="WP_126825855.1">
    <property type="nucleotide sequence ID" value="NZ_JBHLWU010000001.1"/>
</dbReference>
<dbReference type="InterPro" id="IPR023296">
    <property type="entry name" value="Glyco_hydro_beta-prop_sf"/>
</dbReference>
<dbReference type="AlphaFoldDB" id="A0A430AFJ4"/>
<feature type="domain" description="Glycosyl hydrolase family 32 C-terminal" evidence="11">
    <location>
        <begin position="350"/>
        <end position="486"/>
    </location>
</feature>
<comment type="catalytic activity">
    <reaction evidence="8">
        <text>Hydrolysis of terminal non-reducing beta-D-fructofuranoside residues in beta-D-fructofuranosides.</text>
        <dbReference type="EC" id="3.2.1.26"/>
    </reaction>
</comment>